<feature type="transmembrane region" description="Helical" evidence="5">
    <location>
        <begin position="82"/>
        <end position="106"/>
    </location>
</feature>
<keyword evidence="4 5" id="KW-0472">Membrane</keyword>
<dbReference type="Gene3D" id="1.20.140.150">
    <property type="match status" value="1"/>
</dbReference>
<dbReference type="PRINTS" id="PR00259">
    <property type="entry name" value="TMFOUR"/>
</dbReference>
<sequence length="144" mass="16355">MKFTANENVLRVALIVFSIVFGILSISLIALGVVYIDELWWPRRYIGLDFLELPTLLIILGSLSLLMAIAGCLCAKTYNRNLLLAFGGILFIILCLELAVAVIAFINFEKHEDGHTKTHSLMLEQYFSGKEEDRIEFKKIEDHH</sequence>
<evidence type="ECO:0000256" key="3">
    <source>
        <dbReference type="ARBA" id="ARBA00022989"/>
    </source>
</evidence>
<protein>
    <submittedName>
        <fullName evidence="6">Tetraspanin-33-like</fullName>
    </submittedName>
</protein>
<evidence type="ECO:0000313" key="6">
    <source>
        <dbReference type="EMBL" id="RZC34181.1"/>
    </source>
</evidence>
<reference evidence="6 7" key="1">
    <citation type="submission" date="2017-03" db="EMBL/GenBank/DDBJ databases">
        <title>Genome of the blue death feigning beetle - Asbolus verrucosus.</title>
        <authorList>
            <person name="Rider S.D."/>
        </authorList>
    </citation>
    <scope>NUCLEOTIDE SEQUENCE [LARGE SCALE GENOMIC DNA]</scope>
    <source>
        <strain evidence="6">Butters</strain>
        <tissue evidence="6">Head and leg muscle</tissue>
    </source>
</reference>
<gene>
    <name evidence="6" type="ORF">BDFB_011290</name>
</gene>
<dbReference type="OrthoDB" id="6239677at2759"/>
<feature type="transmembrane region" description="Helical" evidence="5">
    <location>
        <begin position="12"/>
        <end position="36"/>
    </location>
</feature>
<evidence type="ECO:0000256" key="4">
    <source>
        <dbReference type="ARBA" id="ARBA00023136"/>
    </source>
</evidence>
<comment type="subcellular location">
    <subcellularLocation>
        <location evidence="1">Membrane</location>
        <topology evidence="1">Multi-pass membrane protein</topology>
    </subcellularLocation>
</comment>
<evidence type="ECO:0000256" key="1">
    <source>
        <dbReference type="ARBA" id="ARBA00004141"/>
    </source>
</evidence>
<dbReference type="Pfam" id="PF00335">
    <property type="entry name" value="Tetraspanin"/>
    <property type="match status" value="1"/>
</dbReference>
<evidence type="ECO:0000313" key="7">
    <source>
        <dbReference type="Proteomes" id="UP000292052"/>
    </source>
</evidence>
<name>A0A482VMK6_ASBVE</name>
<evidence type="ECO:0000256" key="5">
    <source>
        <dbReference type="SAM" id="Phobius"/>
    </source>
</evidence>
<keyword evidence="3 5" id="KW-1133">Transmembrane helix</keyword>
<dbReference type="InterPro" id="IPR018499">
    <property type="entry name" value="Tetraspanin/Peripherin"/>
</dbReference>
<comment type="caution">
    <text evidence="6">The sequence shown here is derived from an EMBL/GenBank/DDBJ whole genome shotgun (WGS) entry which is preliminary data.</text>
</comment>
<dbReference type="EMBL" id="QDEB01082272">
    <property type="protein sequence ID" value="RZC34181.1"/>
    <property type="molecule type" value="Genomic_DNA"/>
</dbReference>
<keyword evidence="7" id="KW-1185">Reference proteome</keyword>
<organism evidence="6 7">
    <name type="scientific">Asbolus verrucosus</name>
    <name type="common">Desert ironclad beetle</name>
    <dbReference type="NCBI Taxonomy" id="1661398"/>
    <lineage>
        <taxon>Eukaryota</taxon>
        <taxon>Metazoa</taxon>
        <taxon>Ecdysozoa</taxon>
        <taxon>Arthropoda</taxon>
        <taxon>Hexapoda</taxon>
        <taxon>Insecta</taxon>
        <taxon>Pterygota</taxon>
        <taxon>Neoptera</taxon>
        <taxon>Endopterygota</taxon>
        <taxon>Coleoptera</taxon>
        <taxon>Polyphaga</taxon>
        <taxon>Cucujiformia</taxon>
        <taxon>Tenebrionidae</taxon>
        <taxon>Pimeliinae</taxon>
        <taxon>Asbolus</taxon>
    </lineage>
</organism>
<evidence type="ECO:0000256" key="2">
    <source>
        <dbReference type="ARBA" id="ARBA00022692"/>
    </source>
</evidence>
<feature type="transmembrane region" description="Helical" evidence="5">
    <location>
        <begin position="56"/>
        <end position="75"/>
    </location>
</feature>
<keyword evidence="2 5" id="KW-0812">Transmembrane</keyword>
<dbReference type="Proteomes" id="UP000292052">
    <property type="component" value="Unassembled WGS sequence"/>
</dbReference>
<accession>A0A482VMK6</accession>
<proteinExistence type="predicted"/>
<dbReference type="GO" id="GO:0016020">
    <property type="term" value="C:membrane"/>
    <property type="evidence" value="ECO:0007669"/>
    <property type="project" value="UniProtKB-SubCell"/>
</dbReference>
<dbReference type="AlphaFoldDB" id="A0A482VMK6"/>